<dbReference type="Pfam" id="PF04937">
    <property type="entry name" value="DUF659"/>
    <property type="match status" value="1"/>
</dbReference>
<feature type="compositionally biased region" description="Basic and acidic residues" evidence="1">
    <location>
        <begin position="888"/>
        <end position="901"/>
    </location>
</feature>
<feature type="region of interest" description="Disordered" evidence="1">
    <location>
        <begin position="74"/>
        <end position="107"/>
    </location>
</feature>
<evidence type="ECO:0000256" key="1">
    <source>
        <dbReference type="SAM" id="MobiDB-lite"/>
    </source>
</evidence>
<organism evidence="3 4">
    <name type="scientific">Chara braunii</name>
    <name type="common">Braun's stonewort</name>
    <dbReference type="NCBI Taxonomy" id="69332"/>
    <lineage>
        <taxon>Eukaryota</taxon>
        <taxon>Viridiplantae</taxon>
        <taxon>Streptophyta</taxon>
        <taxon>Charophyceae</taxon>
        <taxon>Charales</taxon>
        <taxon>Characeae</taxon>
        <taxon>Chara</taxon>
    </lineage>
</organism>
<dbReference type="PANTHER" id="PTHR32166">
    <property type="entry name" value="OSJNBA0013A04.12 PROTEIN"/>
    <property type="match status" value="1"/>
</dbReference>
<evidence type="ECO:0000259" key="2">
    <source>
        <dbReference type="Pfam" id="PF04937"/>
    </source>
</evidence>
<accession>A0A388JYX3</accession>
<feature type="compositionally biased region" description="Low complexity" evidence="1">
    <location>
        <begin position="663"/>
        <end position="674"/>
    </location>
</feature>
<proteinExistence type="predicted"/>
<feature type="compositionally biased region" description="Basic and acidic residues" evidence="1">
    <location>
        <begin position="628"/>
        <end position="642"/>
    </location>
</feature>
<dbReference type="OrthoDB" id="1712654at2759"/>
<dbReference type="AlphaFoldDB" id="A0A388JYX3"/>
<feature type="region of interest" description="Disordered" evidence="1">
    <location>
        <begin position="575"/>
        <end position="901"/>
    </location>
</feature>
<name>A0A388JYX3_CHABU</name>
<feature type="compositionally biased region" description="Basic and acidic residues" evidence="1">
    <location>
        <begin position="725"/>
        <end position="748"/>
    </location>
</feature>
<dbReference type="Proteomes" id="UP000265515">
    <property type="component" value="Unassembled WGS sequence"/>
</dbReference>
<sequence length="901" mass="101442">MLPGNARGLRRLRCKLCNKEYSGNRKRAWEHFILARASARCPHSNLSIWRRLHGIGVQLPPDLHERVQRVLEMEKSDEGDTPVLGGGEGVEGGIAEDPGEAPGGDTMEVDIGEDEGTRGVVTGGLATAGRANSSQVVVQGAHTRGPTRQTRIRRFAKNPRQEDMDHSCCEFFVENTIPFNAARSRSFKKFMLTCIGPQPVGCEDVSEGDKDSAVVIAGWKRFFREWGVEKITAICTNSFAGNTSAARMLREDPEFTQIYWIHCTAHCMDLLMHDIGKKEWADEIITKANKIVNFFRIHRWPRSQLRTQLLKYPDLKCTCLLRPAQTRFGTNYVMLQRLEVCERAIVRIITGHGWETMMWQRDIRVKAYFVEETVLDKAFWADVKKLTAVMKGPYDVLREVDKDVHCLSRIYDMACRLPGFVRSAPLSADQRDDLLRNVGNRTDILLSPIHAVARLLDPMLKDITVFSNVDLMAQFESVVERLIGKSGSSRFDDCMDQLYEFQFGRGTKPRNKLHHQCTEKSVASHWSLRLKSMGQDEATVAGGWLGLAADWEDEDMEGDMANVTEAVDDIEAAGEGTASAVGNTNIRPDPTVPSTSRPAQRLVQVEEEDEDEADEDDDDDVPDEEWVDERSDSGRSWTRREGMVPYIEGTRSGFRSQTRARPEAQQGEQQQQQEQVEEQQEQAEQQQEGVEQQQQQRGQGDEEQKQEQQQEQQCGQGDEEQQQQRGDEEHQQHQTDEEQPQQREKEQQQQRVDPAVQQETAVQSSRDVHEEGEAEGEQGRCEVRGFYGSSQRSPLVGQHGAHPGRVWDPLAYRAPRGRGRAVAGRGRGRTHVVAQGTDGVARGSGCPRGRPRKEKPLEAVATTGLPAAEESDDDPHESAPLQRKKRRTEPAAETETHSGSH</sequence>
<feature type="compositionally biased region" description="Acidic residues" evidence="1">
    <location>
        <begin position="605"/>
        <end position="627"/>
    </location>
</feature>
<dbReference type="SUPFAM" id="SSF53098">
    <property type="entry name" value="Ribonuclease H-like"/>
    <property type="match status" value="1"/>
</dbReference>
<gene>
    <name evidence="3" type="ORF">CBR_g34672</name>
</gene>
<evidence type="ECO:0000313" key="4">
    <source>
        <dbReference type="Proteomes" id="UP000265515"/>
    </source>
</evidence>
<protein>
    <recommendedName>
        <fullName evidence="2">DUF659 domain-containing protein</fullName>
    </recommendedName>
</protein>
<keyword evidence="4" id="KW-1185">Reference proteome</keyword>
<dbReference type="InterPro" id="IPR012337">
    <property type="entry name" value="RNaseH-like_sf"/>
</dbReference>
<comment type="caution">
    <text evidence="3">The sequence shown here is derived from an EMBL/GenBank/DDBJ whole genome shotgun (WGS) entry which is preliminary data.</text>
</comment>
<feature type="compositionally biased region" description="Low complexity" evidence="1">
    <location>
        <begin position="682"/>
        <end position="698"/>
    </location>
</feature>
<feature type="domain" description="DUF659" evidence="2">
    <location>
        <begin position="203"/>
        <end position="291"/>
    </location>
</feature>
<feature type="compositionally biased region" description="Basic and acidic residues" evidence="1">
    <location>
        <begin position="699"/>
        <end position="708"/>
    </location>
</feature>
<dbReference type="InterPro" id="IPR007021">
    <property type="entry name" value="DUF659"/>
</dbReference>
<dbReference type="EMBL" id="BFEA01000034">
    <property type="protein sequence ID" value="GBG62972.1"/>
    <property type="molecule type" value="Genomic_DNA"/>
</dbReference>
<evidence type="ECO:0000313" key="3">
    <source>
        <dbReference type="EMBL" id="GBG62972.1"/>
    </source>
</evidence>
<dbReference type="Gramene" id="GBG62972">
    <property type="protein sequence ID" value="GBG62972"/>
    <property type="gene ID" value="CBR_g34672"/>
</dbReference>
<dbReference type="PANTHER" id="PTHR32166:SF74">
    <property type="entry name" value="OS05G0256350 PROTEIN"/>
    <property type="match status" value="1"/>
</dbReference>
<feature type="compositionally biased region" description="Basic and acidic residues" evidence="1">
    <location>
        <begin position="766"/>
        <end position="783"/>
    </location>
</feature>
<feature type="compositionally biased region" description="Polar residues" evidence="1">
    <location>
        <begin position="580"/>
        <end position="598"/>
    </location>
</feature>
<reference evidence="3 4" key="1">
    <citation type="journal article" date="2018" name="Cell">
        <title>The Chara Genome: Secondary Complexity and Implications for Plant Terrestrialization.</title>
        <authorList>
            <person name="Nishiyama T."/>
            <person name="Sakayama H."/>
            <person name="Vries J.D."/>
            <person name="Buschmann H."/>
            <person name="Saint-Marcoux D."/>
            <person name="Ullrich K.K."/>
            <person name="Haas F.B."/>
            <person name="Vanderstraeten L."/>
            <person name="Becker D."/>
            <person name="Lang D."/>
            <person name="Vosolsobe S."/>
            <person name="Rombauts S."/>
            <person name="Wilhelmsson P.K.I."/>
            <person name="Janitza P."/>
            <person name="Kern R."/>
            <person name="Heyl A."/>
            <person name="Rumpler F."/>
            <person name="Villalobos L.I.A.C."/>
            <person name="Clay J.M."/>
            <person name="Skokan R."/>
            <person name="Toyoda A."/>
            <person name="Suzuki Y."/>
            <person name="Kagoshima H."/>
            <person name="Schijlen E."/>
            <person name="Tajeshwar N."/>
            <person name="Catarino B."/>
            <person name="Hetherington A.J."/>
            <person name="Saltykova A."/>
            <person name="Bonnot C."/>
            <person name="Breuninger H."/>
            <person name="Symeonidi A."/>
            <person name="Radhakrishnan G.V."/>
            <person name="Van Nieuwerburgh F."/>
            <person name="Deforce D."/>
            <person name="Chang C."/>
            <person name="Karol K.G."/>
            <person name="Hedrich R."/>
            <person name="Ulvskov P."/>
            <person name="Glockner G."/>
            <person name="Delwiche C.F."/>
            <person name="Petrasek J."/>
            <person name="Van de Peer Y."/>
            <person name="Friml J."/>
            <person name="Beilby M."/>
            <person name="Dolan L."/>
            <person name="Kohara Y."/>
            <person name="Sugano S."/>
            <person name="Fujiyama A."/>
            <person name="Delaux P.-M."/>
            <person name="Quint M."/>
            <person name="TheiBen G."/>
            <person name="Hagemann M."/>
            <person name="Harholt J."/>
            <person name="Dunand C."/>
            <person name="Zachgo S."/>
            <person name="Langdale J."/>
            <person name="Maumus F."/>
            <person name="Straeten D.V.D."/>
            <person name="Gould S.B."/>
            <person name="Rensing S.A."/>
        </authorList>
    </citation>
    <scope>NUCLEOTIDE SEQUENCE [LARGE SCALE GENOMIC DNA]</scope>
    <source>
        <strain evidence="3 4">S276</strain>
    </source>
</reference>
<feature type="compositionally biased region" description="Low complexity" evidence="1">
    <location>
        <begin position="749"/>
        <end position="758"/>
    </location>
</feature>